<accession>A0A0P6VVX6</accession>
<keyword evidence="3" id="KW-1185">Reference proteome</keyword>
<dbReference type="AlphaFoldDB" id="A0A0P6VVX6"/>
<name>A0A0P6VVX6_9HYPH</name>
<gene>
    <name evidence="2" type="ORF">ABB55_25625</name>
</gene>
<evidence type="ECO:0000313" key="2">
    <source>
        <dbReference type="EMBL" id="KPL55195.1"/>
    </source>
</evidence>
<comment type="caution">
    <text evidence="2">The sequence shown here is derived from an EMBL/GenBank/DDBJ whole genome shotgun (WGS) entry which is preliminary data.</text>
</comment>
<dbReference type="Pfam" id="PF13480">
    <property type="entry name" value="Acetyltransf_6"/>
    <property type="match status" value="1"/>
</dbReference>
<dbReference type="STRING" id="665126.ABB55_25625"/>
<evidence type="ECO:0000313" key="3">
    <source>
        <dbReference type="Proteomes" id="UP000048984"/>
    </source>
</evidence>
<proteinExistence type="predicted"/>
<feature type="domain" description="BioF2-like acetyltransferase" evidence="1">
    <location>
        <begin position="175"/>
        <end position="325"/>
    </location>
</feature>
<organism evidence="2 3">
    <name type="scientific">Prosthecodimorpha hirschii</name>
    <dbReference type="NCBI Taxonomy" id="665126"/>
    <lineage>
        <taxon>Bacteria</taxon>
        <taxon>Pseudomonadati</taxon>
        <taxon>Pseudomonadota</taxon>
        <taxon>Alphaproteobacteria</taxon>
        <taxon>Hyphomicrobiales</taxon>
        <taxon>Ancalomicrobiaceae</taxon>
        <taxon>Prosthecodimorpha</taxon>
    </lineage>
</organism>
<evidence type="ECO:0000259" key="1">
    <source>
        <dbReference type="Pfam" id="PF13480"/>
    </source>
</evidence>
<reference evidence="2 3" key="1">
    <citation type="submission" date="2015-09" db="EMBL/GenBank/DDBJ databases">
        <authorList>
            <person name="Jackson K.R."/>
            <person name="Lunt B.L."/>
            <person name="Fisher J.N.B."/>
            <person name="Gardner A.V."/>
            <person name="Bailey M.E."/>
            <person name="Deus L.M."/>
            <person name="Earl A.S."/>
            <person name="Gibby P.D."/>
            <person name="Hartmann K.A."/>
            <person name="Liu J.E."/>
            <person name="Manci A.M."/>
            <person name="Nielsen D.A."/>
            <person name="Solomon M.B."/>
            <person name="Breakwell D.P."/>
            <person name="Burnett S.H."/>
            <person name="Grose J.H."/>
        </authorList>
    </citation>
    <scope>NUCLEOTIDE SEQUENCE [LARGE SCALE GENOMIC DNA]</scope>
    <source>
        <strain evidence="2 3">16</strain>
    </source>
</reference>
<dbReference type="SUPFAM" id="SSF55729">
    <property type="entry name" value="Acyl-CoA N-acyltransferases (Nat)"/>
    <property type="match status" value="1"/>
</dbReference>
<dbReference type="InterPro" id="IPR038740">
    <property type="entry name" value="BioF2-like_GNAT_dom"/>
</dbReference>
<reference evidence="2 3" key="2">
    <citation type="submission" date="2015-10" db="EMBL/GenBank/DDBJ databases">
        <title>Draft Genome Sequence of Prosthecomicrobium hirschii ATCC 27832.</title>
        <authorList>
            <person name="Daniel J."/>
            <person name="Givan S.A."/>
            <person name="Brun Y.V."/>
            <person name="Brown P.J."/>
        </authorList>
    </citation>
    <scope>NUCLEOTIDE SEQUENCE [LARGE SCALE GENOMIC DNA]</scope>
    <source>
        <strain evidence="2 3">16</strain>
    </source>
</reference>
<protein>
    <recommendedName>
        <fullName evidence="1">BioF2-like acetyltransferase domain-containing protein</fullName>
    </recommendedName>
</protein>
<dbReference type="RefSeq" id="WP_054361362.1">
    <property type="nucleotide sequence ID" value="NZ_LJYW01000001.1"/>
</dbReference>
<dbReference type="InterPro" id="IPR016181">
    <property type="entry name" value="Acyl_CoA_acyltransferase"/>
</dbReference>
<dbReference type="Proteomes" id="UP000048984">
    <property type="component" value="Unassembled WGS sequence"/>
</dbReference>
<sequence length="387" mass="42484">MASAIDPTVTIVRTLAEAEAAWRWLEARDAVPPFQRYDWVRLWLDEIGTDRGVEPLIAIGRRGPDLVFLWPLMVVREGAVRVGRWLGDRNANYNPGLYAPGERARTTRETIASALDEIARSAAIDCYHLERQPRVWAGSGNALATIRGSVASPSNGHVVTLAPCFEQLLARHPGSHRRKRMRQRERHFEAHGDYRIATAATAGEAAATLAVFLEQKARRFAEMGVPNVFASAGVAGFLRRMATETGPNGAPLLRLHALWAGGRIRAVAGTATAGDSRSILFLSFANDELARFGPGTTLVYRLVEAGCRDGLAGLDFGVGEEPYKENWCDQEIELAETLLPVTLKGHAFAAATRTALGLKRAVKRNPAAWKLYRQLRLRTAPLRRGPP</sequence>
<dbReference type="EMBL" id="LJYW01000001">
    <property type="protein sequence ID" value="KPL55195.1"/>
    <property type="molecule type" value="Genomic_DNA"/>
</dbReference>